<evidence type="ECO:0000256" key="8">
    <source>
        <dbReference type="PIRSR" id="PIRSR602401-1"/>
    </source>
</evidence>
<comment type="similarity">
    <text evidence="2 9">Belongs to the cytochrome P450 family.</text>
</comment>
<dbReference type="InterPro" id="IPR036396">
    <property type="entry name" value="Cyt_P450_sf"/>
</dbReference>
<dbReference type="EMBL" id="MF600470">
    <property type="protein sequence ID" value="AUB51321.1"/>
    <property type="molecule type" value="mRNA"/>
</dbReference>
<reference evidence="10" key="1">
    <citation type="submission" date="2017-07" db="EMBL/GenBank/DDBJ databases">
        <title>A versatile and efficient transformation system for metabolite-abundant Trichoderma hypoxylon.</title>
        <authorList>
            <person name="Wang G."/>
        </authorList>
    </citation>
    <scope>NUCLEOTIDE SEQUENCE</scope>
</reference>
<sequence>MANTISASLAVQLVVTIFIASIPLRAIWNLFFHPLSYIPGPKLWIAFPIFRQIASIQGIFDAQMCEYHRKYGNAVRFSPNEVSFITEQAWRDIYDHRPNQLERFILSTTRRPDIFDANEMDHARYRKAMLPAFSPKGLQEQEPIVKGYIDTFIERLREVSTSGKPTDMVKWYNFTTFDIIGDLAFGESFGGLRNREYHFTISFTFEAFKLLSYLEAGAAYPLLLKILMAFTPQSLIEARDKKEEHAETTVRKRLDNRALHGRGDFMDYLLRNRGEKQGLNDKELVANASTLITAGSETTATILSGITYWLLQTPAVLQKVTEEVRSTFQSEDEITFTSATARLPYMLACFQEAFRHYPPVPTGMPRVTPSTGMTRISGYDIPPNTKVSVHQLAAYSHPDNFHRSQEFIPERWLHEAKTDPSSPWYNDRRETVQPFNVGPRNCVGRNLAEQEIRVMLARVLWNFDLELAPESKNWTDQKTHFFHLSWIFLQIHCVQLFFLRRESNIVSATGGTIKIFD</sequence>
<organism evidence="10">
    <name type="scientific">Trichoderma hypoxylon</name>
    <dbReference type="NCBI Taxonomy" id="1888172"/>
    <lineage>
        <taxon>Eukaryota</taxon>
        <taxon>Fungi</taxon>
        <taxon>Dikarya</taxon>
        <taxon>Ascomycota</taxon>
        <taxon>Pezizomycotina</taxon>
        <taxon>Sordariomycetes</taxon>
        <taxon>Hypocreomycetidae</taxon>
        <taxon>Hypocreales</taxon>
        <taxon>Hypocreaceae</taxon>
        <taxon>Trichoderma</taxon>
    </lineage>
</organism>
<dbReference type="InterPro" id="IPR002401">
    <property type="entry name" value="Cyt_P450_E_grp-I"/>
</dbReference>
<evidence type="ECO:0000256" key="6">
    <source>
        <dbReference type="ARBA" id="ARBA00023004"/>
    </source>
</evidence>
<dbReference type="GO" id="GO:0005506">
    <property type="term" value="F:iron ion binding"/>
    <property type="evidence" value="ECO:0007669"/>
    <property type="project" value="InterPro"/>
</dbReference>
<keyword evidence="7 9" id="KW-0503">Monooxygenase</keyword>
<dbReference type="GO" id="GO:0016705">
    <property type="term" value="F:oxidoreductase activity, acting on paired donors, with incorporation or reduction of molecular oxygen"/>
    <property type="evidence" value="ECO:0007669"/>
    <property type="project" value="InterPro"/>
</dbReference>
<dbReference type="AlphaFoldDB" id="A0A2H4V8K4"/>
<dbReference type="CDD" id="cd11058">
    <property type="entry name" value="CYP60B-like"/>
    <property type="match status" value="1"/>
</dbReference>
<dbReference type="GO" id="GO:0020037">
    <property type="term" value="F:heme binding"/>
    <property type="evidence" value="ECO:0007669"/>
    <property type="project" value="InterPro"/>
</dbReference>
<gene>
    <name evidence="10" type="primary">tri11</name>
</gene>
<feature type="binding site" description="axial binding residue" evidence="8">
    <location>
        <position position="442"/>
    </location>
    <ligand>
        <name>heme</name>
        <dbReference type="ChEBI" id="CHEBI:30413"/>
    </ligand>
    <ligandPart>
        <name>Fe</name>
        <dbReference type="ChEBI" id="CHEBI:18248"/>
    </ligandPart>
</feature>
<protein>
    <submittedName>
        <fullName evidence="10">Isotrichodermin 15-oxygenase</fullName>
    </submittedName>
</protein>
<evidence type="ECO:0000313" key="10">
    <source>
        <dbReference type="EMBL" id="AUB51321.1"/>
    </source>
</evidence>
<dbReference type="PANTHER" id="PTHR24305">
    <property type="entry name" value="CYTOCHROME P450"/>
    <property type="match status" value="1"/>
</dbReference>
<proteinExistence type="evidence at transcript level"/>
<dbReference type="PANTHER" id="PTHR24305:SF230">
    <property type="entry name" value="P450, PUTATIVE (EUROFUNG)-RELATED"/>
    <property type="match status" value="1"/>
</dbReference>
<keyword evidence="3 8" id="KW-0349">Heme</keyword>
<dbReference type="InterPro" id="IPR017972">
    <property type="entry name" value="Cyt_P450_CS"/>
</dbReference>
<dbReference type="PROSITE" id="PS00086">
    <property type="entry name" value="CYTOCHROME_P450"/>
    <property type="match status" value="1"/>
</dbReference>
<evidence type="ECO:0000256" key="3">
    <source>
        <dbReference type="ARBA" id="ARBA00022617"/>
    </source>
</evidence>
<comment type="cofactor">
    <cofactor evidence="1 8">
        <name>heme</name>
        <dbReference type="ChEBI" id="CHEBI:30413"/>
    </cofactor>
</comment>
<dbReference type="PRINTS" id="PR00463">
    <property type="entry name" value="EP450I"/>
</dbReference>
<evidence type="ECO:0000256" key="5">
    <source>
        <dbReference type="ARBA" id="ARBA00023002"/>
    </source>
</evidence>
<name>A0A2H4V8K4_9HYPO</name>
<dbReference type="PRINTS" id="PR00385">
    <property type="entry name" value="P450"/>
</dbReference>
<keyword evidence="6 8" id="KW-0408">Iron</keyword>
<dbReference type="SUPFAM" id="SSF48264">
    <property type="entry name" value="Cytochrome P450"/>
    <property type="match status" value="1"/>
</dbReference>
<keyword evidence="5 9" id="KW-0560">Oxidoreductase</keyword>
<evidence type="ECO:0000256" key="4">
    <source>
        <dbReference type="ARBA" id="ARBA00022723"/>
    </source>
</evidence>
<evidence type="ECO:0000256" key="7">
    <source>
        <dbReference type="ARBA" id="ARBA00023033"/>
    </source>
</evidence>
<accession>A0A2H4V8K4</accession>
<dbReference type="Gene3D" id="1.10.630.10">
    <property type="entry name" value="Cytochrome P450"/>
    <property type="match status" value="1"/>
</dbReference>
<evidence type="ECO:0000256" key="9">
    <source>
        <dbReference type="RuleBase" id="RU000461"/>
    </source>
</evidence>
<keyword evidence="4 8" id="KW-0479">Metal-binding</keyword>
<dbReference type="Pfam" id="PF00067">
    <property type="entry name" value="p450"/>
    <property type="match status" value="1"/>
</dbReference>
<dbReference type="GO" id="GO:0004497">
    <property type="term" value="F:monooxygenase activity"/>
    <property type="evidence" value="ECO:0007669"/>
    <property type="project" value="UniProtKB-KW"/>
</dbReference>
<evidence type="ECO:0000256" key="1">
    <source>
        <dbReference type="ARBA" id="ARBA00001971"/>
    </source>
</evidence>
<dbReference type="InterPro" id="IPR001128">
    <property type="entry name" value="Cyt_P450"/>
</dbReference>
<evidence type="ECO:0000256" key="2">
    <source>
        <dbReference type="ARBA" id="ARBA00010617"/>
    </source>
</evidence>
<dbReference type="InterPro" id="IPR050121">
    <property type="entry name" value="Cytochrome_P450_monoxygenase"/>
</dbReference>